<dbReference type="KEGG" id="mlt:VC82_2430"/>
<dbReference type="OrthoDB" id="3193769at2"/>
<dbReference type="InterPro" id="IPR012337">
    <property type="entry name" value="RNaseH-like_sf"/>
</dbReference>
<keyword evidence="11" id="KW-1185">Reference proteome</keyword>
<dbReference type="EMBL" id="CP011071">
    <property type="protein sequence ID" value="AKA34568.1"/>
    <property type="molecule type" value="Genomic_DNA"/>
</dbReference>
<evidence type="ECO:0000313" key="11">
    <source>
        <dbReference type="Proteomes" id="UP000032726"/>
    </source>
</evidence>
<evidence type="ECO:0000313" key="5">
    <source>
        <dbReference type="EMBL" id="AKA33901.1"/>
    </source>
</evidence>
<dbReference type="EMBL" id="CP011071">
    <property type="protein sequence ID" value="AKA36018.1"/>
    <property type="molecule type" value="Genomic_DNA"/>
</dbReference>
<dbReference type="KEGG" id="mlt:VC82_1719"/>
<feature type="domain" description="Integrase catalytic" evidence="2">
    <location>
        <begin position="128"/>
        <end position="331"/>
    </location>
</feature>
<sequence>MANKQIDMRKIKLIYKLYTSGVSKRRISQQLGISRVTIRKYIEFFKRYRFTGYEVEKMTLEELHNLFKDGQRPKSQRLLTLRQYFPHFDKELRKTGVTRRLLWEEYYAKHPDGFRLSQFKYWYAEWRKETSPVMHMEHKAGDKLFIDFTGKKLHIVDRDTGELQELEVFVCILGSSQYTYVEACASQKLEDFIRCTENALWFYGGVPKALVPDNLKSAVTKSSRYEPSLNKVFADFAEHYETAVLPTRTYRPRDKAIVENAVKIIYTRVFAPLRNRTFHNITDINKAIWELLEKHNGMSFRGREYSRCSLFLEIERQELMPLPEKRYEIKRYARGTVHKNSHIYFGKDKHYYSVPYRHIGKQVKLVYTDSIVEIYHKHERFAVHKRNKKKYGYTTLADHMPSHHRFVSEWSSERFIGWAGNIGEHCKGYIIAILEKKQHPEQSYKSCLGILHLAKKYGRERLENACKRASEYGAYNYNMVERILKKGWDQIDEGIDGDLEMPEHKNIRGGKYYE</sequence>
<dbReference type="AlphaFoldDB" id="A0A0D5YPR2"/>
<evidence type="ECO:0000313" key="9">
    <source>
        <dbReference type="EMBL" id="AKA36018.1"/>
    </source>
</evidence>
<dbReference type="EMBL" id="CP011071">
    <property type="protein sequence ID" value="AKA33846.1"/>
    <property type="molecule type" value="Genomic_DNA"/>
</dbReference>
<evidence type="ECO:0000256" key="1">
    <source>
        <dbReference type="ARBA" id="ARBA00009277"/>
    </source>
</evidence>
<dbReference type="EMBL" id="CP011071">
    <property type="protein sequence ID" value="AKA33901.1"/>
    <property type="molecule type" value="Genomic_DNA"/>
</dbReference>
<dbReference type="PANTHER" id="PTHR35004:SF8">
    <property type="entry name" value="TRANSPOSASE RV3428C-RELATED"/>
    <property type="match status" value="1"/>
</dbReference>
<dbReference type="Gene3D" id="1.10.10.60">
    <property type="entry name" value="Homeodomain-like"/>
    <property type="match status" value="1"/>
</dbReference>
<gene>
    <name evidence="3" type="ORF">VC82_139</name>
    <name evidence="4" type="ORF">VC82_155</name>
    <name evidence="7" type="ORF">VC82_1719</name>
    <name evidence="5" type="ORF">VC82_214</name>
    <name evidence="8" type="ORF">VC82_2430</name>
    <name evidence="9" type="ORF">VC82_2440</name>
    <name evidence="10" type="ORF">VC82_2541</name>
    <name evidence="6" type="ORF">VC82_918</name>
</gene>
<dbReference type="GO" id="GO:0003676">
    <property type="term" value="F:nucleic acid binding"/>
    <property type="evidence" value="ECO:0007669"/>
    <property type="project" value="InterPro"/>
</dbReference>
<dbReference type="InterPro" id="IPR001584">
    <property type="entry name" value="Integrase_cat-core"/>
</dbReference>
<evidence type="ECO:0000313" key="7">
    <source>
        <dbReference type="EMBL" id="AKA35331.1"/>
    </source>
</evidence>
<evidence type="ECO:0000313" key="6">
    <source>
        <dbReference type="EMBL" id="AKA34568.1"/>
    </source>
</evidence>
<dbReference type="InterPro" id="IPR036397">
    <property type="entry name" value="RNaseH_sf"/>
</dbReference>
<dbReference type="KEGG" id="mlt:VC82_918"/>
<dbReference type="Pfam" id="PF00665">
    <property type="entry name" value="rve"/>
    <property type="match status" value="1"/>
</dbReference>
<dbReference type="HOGENOM" id="CLU_020626_11_0_10"/>
<dbReference type="KEGG" id="mlt:VC82_2541"/>
<dbReference type="PATRIC" id="fig|516051.4.peg.143"/>
<dbReference type="NCBIfam" id="NF033546">
    <property type="entry name" value="transpos_IS21"/>
    <property type="match status" value="1"/>
</dbReference>
<dbReference type="Pfam" id="PF22483">
    <property type="entry name" value="Mu-transpos_C_2"/>
    <property type="match status" value="1"/>
</dbReference>
<dbReference type="GO" id="GO:0015074">
    <property type="term" value="P:DNA integration"/>
    <property type="evidence" value="ECO:0007669"/>
    <property type="project" value="InterPro"/>
</dbReference>
<name>A0A0D5YPR2_9FLAO</name>
<dbReference type="EMBL" id="CP011071">
    <property type="protein sequence ID" value="AKA33831.1"/>
    <property type="molecule type" value="Genomic_DNA"/>
</dbReference>
<reference evidence="3 11" key="1">
    <citation type="submission" date="2015-03" db="EMBL/GenBank/DDBJ databases">
        <title>Complete genome sequence of Muricauda lutaonensis CC-HSB-11T, isolated from a coastal hot spring.</title>
        <authorList>
            <person name="Kim K.M."/>
        </authorList>
    </citation>
    <scope>NUCLEOTIDE SEQUENCE [LARGE SCALE GENOMIC DNA]</scope>
    <source>
        <strain evidence="3 11">CC-HSB-11</strain>
    </source>
</reference>
<dbReference type="SUPFAM" id="SSF53098">
    <property type="entry name" value="Ribonuclease H-like"/>
    <property type="match status" value="1"/>
</dbReference>
<dbReference type="KEGG" id="mlt:VC82_214"/>
<organism evidence="3 11">
    <name type="scientific">Flagellimonas lutaonensis</name>
    <dbReference type="NCBI Taxonomy" id="516051"/>
    <lineage>
        <taxon>Bacteria</taxon>
        <taxon>Pseudomonadati</taxon>
        <taxon>Bacteroidota</taxon>
        <taxon>Flavobacteriia</taxon>
        <taxon>Flavobacteriales</taxon>
        <taxon>Flavobacteriaceae</taxon>
        <taxon>Flagellimonas</taxon>
    </lineage>
</organism>
<dbReference type="InterPro" id="IPR054353">
    <property type="entry name" value="IstA-like_C"/>
</dbReference>
<evidence type="ECO:0000313" key="8">
    <source>
        <dbReference type="EMBL" id="AKA36008.1"/>
    </source>
</evidence>
<evidence type="ECO:0000313" key="4">
    <source>
        <dbReference type="EMBL" id="AKA33846.1"/>
    </source>
</evidence>
<proteinExistence type="inferred from homology"/>
<protein>
    <submittedName>
        <fullName evidence="3">Transposase</fullName>
    </submittedName>
</protein>
<dbReference type="EMBL" id="CP011071">
    <property type="protein sequence ID" value="AKA36008.1"/>
    <property type="molecule type" value="Genomic_DNA"/>
</dbReference>
<dbReference type="Gene3D" id="3.30.420.10">
    <property type="entry name" value="Ribonuclease H-like superfamily/Ribonuclease H"/>
    <property type="match status" value="1"/>
</dbReference>
<dbReference type="KEGG" id="mlt:VC82_139"/>
<evidence type="ECO:0000259" key="2">
    <source>
        <dbReference type="PROSITE" id="PS50994"/>
    </source>
</evidence>
<comment type="similarity">
    <text evidence="1">Belongs to the transposase IS21/IS408/IS1162 family.</text>
</comment>
<accession>A0A0D5YPR2</accession>
<dbReference type="KEGG" id="mlt:VC82_155"/>
<dbReference type="KEGG" id="mlt:VC82_2440"/>
<evidence type="ECO:0000313" key="3">
    <source>
        <dbReference type="EMBL" id="AKA33831.1"/>
    </source>
</evidence>
<dbReference type="PANTHER" id="PTHR35004">
    <property type="entry name" value="TRANSPOSASE RV3428C-RELATED"/>
    <property type="match status" value="1"/>
</dbReference>
<dbReference type="STRING" id="516051.VC82_139"/>
<evidence type="ECO:0000313" key="10">
    <source>
        <dbReference type="EMBL" id="AKA36109.1"/>
    </source>
</evidence>
<dbReference type="EMBL" id="CP011071">
    <property type="protein sequence ID" value="AKA36109.1"/>
    <property type="molecule type" value="Genomic_DNA"/>
</dbReference>
<dbReference type="PROSITE" id="PS50994">
    <property type="entry name" value="INTEGRASE"/>
    <property type="match status" value="1"/>
</dbReference>
<dbReference type="RefSeq" id="WP_045800687.1">
    <property type="nucleotide sequence ID" value="NZ_CP011071.1"/>
</dbReference>
<dbReference type="Proteomes" id="UP000032726">
    <property type="component" value="Chromosome"/>
</dbReference>
<dbReference type="EMBL" id="CP011071">
    <property type="protein sequence ID" value="AKA35331.1"/>
    <property type="molecule type" value="Genomic_DNA"/>
</dbReference>